<evidence type="ECO:0000259" key="1">
    <source>
        <dbReference type="PROSITE" id="PS50879"/>
    </source>
</evidence>
<proteinExistence type="evidence at transcript level"/>
<dbReference type="GO" id="GO:0003676">
    <property type="term" value="F:nucleic acid binding"/>
    <property type="evidence" value="ECO:0007669"/>
    <property type="project" value="InterPro"/>
</dbReference>
<sequence length="398" mass="43634">MKVVHAFTLSRILYATPYLKLNRTETERVDAMIRLATKAALNLPRSTSTAKLFELGMHNTLSELVEAHLQAQYLRLSASATGRHILASLRINIPANQPAFIAIPRHIHASLIVKPLPRNVHPQHHIARRVARANALHKSYGQAQDAIWVDAACTAQEAVAVAYNPALAHPLIHRLPSGSTAEEAEETAIALALAQSDAQYIFTDSKTALHNYARGRIHPPAWQLLNTATQNLPRMVELQWVPAHSGNPGNEAADKLARGLICRAQDSLDSGFSKERAHTFAELTQIPRLNRRTYPPPNPSLSHSQQILWRRLQTRTLPSPQLLSHYCGTSPECSLCGEPHATLSHILFGCPADPPPRGQPAISNWEDWEVLLSSGDPALQLAAVTRAADVIAARGMAV</sequence>
<protein>
    <submittedName>
        <fullName evidence="2">Putative tick transposon</fullName>
    </submittedName>
</protein>
<dbReference type="Pfam" id="PF00075">
    <property type="entry name" value="RNase_H"/>
    <property type="match status" value="1"/>
</dbReference>
<dbReference type="InterPro" id="IPR012337">
    <property type="entry name" value="RNaseH-like_sf"/>
</dbReference>
<dbReference type="InterPro" id="IPR002156">
    <property type="entry name" value="RNaseH_domain"/>
</dbReference>
<dbReference type="InterPro" id="IPR036397">
    <property type="entry name" value="RNaseH_sf"/>
</dbReference>
<dbReference type="GO" id="GO:0004523">
    <property type="term" value="F:RNA-DNA hybrid ribonuclease activity"/>
    <property type="evidence" value="ECO:0007669"/>
    <property type="project" value="InterPro"/>
</dbReference>
<dbReference type="AlphaFoldDB" id="L7M1L9"/>
<evidence type="ECO:0000313" key="2">
    <source>
        <dbReference type="EMBL" id="JAA56989.1"/>
    </source>
</evidence>
<dbReference type="PROSITE" id="PS50879">
    <property type="entry name" value="RNASE_H_1"/>
    <property type="match status" value="1"/>
</dbReference>
<dbReference type="EMBL" id="GACK01008045">
    <property type="protein sequence ID" value="JAA56989.1"/>
    <property type="molecule type" value="mRNA"/>
</dbReference>
<reference evidence="2" key="2">
    <citation type="journal article" date="2015" name="J. Proteomics">
        <title>Sexual differences in the sialomes of the zebra tick, Rhipicephalus pulchellus.</title>
        <authorList>
            <person name="Tan A.W."/>
            <person name="Francischetti I.M."/>
            <person name="Slovak M."/>
            <person name="Kini R.M."/>
            <person name="Ribeiro J.M."/>
        </authorList>
    </citation>
    <scope>NUCLEOTIDE SEQUENCE</scope>
    <source>
        <tissue evidence="2">Salivary gland</tissue>
    </source>
</reference>
<accession>L7M1L9</accession>
<dbReference type="Gene3D" id="3.30.420.10">
    <property type="entry name" value="Ribonuclease H-like superfamily/Ribonuclease H"/>
    <property type="match status" value="1"/>
</dbReference>
<organism evidence="2">
    <name type="scientific">Rhipicephalus pulchellus</name>
    <name type="common">Yellow backed tick</name>
    <name type="synonym">Dermacentor pulchellus</name>
    <dbReference type="NCBI Taxonomy" id="72859"/>
    <lineage>
        <taxon>Eukaryota</taxon>
        <taxon>Metazoa</taxon>
        <taxon>Ecdysozoa</taxon>
        <taxon>Arthropoda</taxon>
        <taxon>Chelicerata</taxon>
        <taxon>Arachnida</taxon>
        <taxon>Acari</taxon>
        <taxon>Parasitiformes</taxon>
        <taxon>Ixodida</taxon>
        <taxon>Ixodoidea</taxon>
        <taxon>Ixodidae</taxon>
        <taxon>Rhipicephalinae</taxon>
        <taxon>Rhipicephalus</taxon>
        <taxon>Rhipicephalus</taxon>
    </lineage>
</organism>
<dbReference type="SUPFAM" id="SSF53098">
    <property type="entry name" value="Ribonuclease H-like"/>
    <property type="match status" value="1"/>
</dbReference>
<feature type="domain" description="RNase H type-1" evidence="1">
    <location>
        <begin position="141"/>
        <end position="262"/>
    </location>
</feature>
<reference evidence="2" key="1">
    <citation type="submission" date="2012-11" db="EMBL/GenBank/DDBJ databases">
        <authorList>
            <person name="Lucero-Rivera Y.E."/>
            <person name="Tovar-Ramirez D."/>
        </authorList>
    </citation>
    <scope>NUCLEOTIDE SEQUENCE</scope>
    <source>
        <tissue evidence="2">Salivary gland</tissue>
    </source>
</reference>
<name>L7M1L9_RHIPC</name>